<name>A0ABX1S529_9PSEU</name>
<accession>A0ABX1S529</accession>
<organism evidence="1 2">
    <name type="scientific">Pseudonocardia acidicola</name>
    <dbReference type="NCBI Taxonomy" id="2724939"/>
    <lineage>
        <taxon>Bacteria</taxon>
        <taxon>Bacillati</taxon>
        <taxon>Actinomycetota</taxon>
        <taxon>Actinomycetes</taxon>
        <taxon>Pseudonocardiales</taxon>
        <taxon>Pseudonocardiaceae</taxon>
        <taxon>Pseudonocardia</taxon>
    </lineage>
</organism>
<reference evidence="1 2" key="1">
    <citation type="submission" date="2020-04" db="EMBL/GenBank/DDBJ databases">
        <authorList>
            <person name="Klaysubun C."/>
            <person name="Duangmal K."/>
            <person name="Lipun K."/>
        </authorList>
    </citation>
    <scope>NUCLEOTIDE SEQUENCE [LARGE SCALE GENOMIC DNA]</scope>
    <source>
        <strain evidence="1 2">K10HN5</strain>
    </source>
</reference>
<dbReference type="RefSeq" id="WP_169380042.1">
    <property type="nucleotide sequence ID" value="NZ_JAAXLA010000006.1"/>
</dbReference>
<dbReference type="SUPFAM" id="SSF53756">
    <property type="entry name" value="UDP-Glycosyltransferase/glycogen phosphorylase"/>
    <property type="match status" value="1"/>
</dbReference>
<keyword evidence="2" id="KW-1185">Reference proteome</keyword>
<evidence type="ECO:0000313" key="2">
    <source>
        <dbReference type="Proteomes" id="UP000820669"/>
    </source>
</evidence>
<dbReference type="Gene3D" id="3.40.50.2000">
    <property type="entry name" value="Glycogen Phosphorylase B"/>
    <property type="match status" value="1"/>
</dbReference>
<evidence type="ECO:0000313" key="1">
    <source>
        <dbReference type="EMBL" id="NMH96650.1"/>
    </source>
</evidence>
<protein>
    <submittedName>
        <fullName evidence="1">Glycosyltransferase</fullName>
    </submittedName>
</protein>
<gene>
    <name evidence="1" type="ORF">HF526_04875</name>
</gene>
<proteinExistence type="predicted"/>
<sequence>MTAIHPAGPPAVVSPVPDTVPSLRLQAAPGAGPLAAALREAVELLLGAGRLRLARPGERADLLHTVGEVDGDAGLAAYRVHTVDRIPLRGHELVATRRWARRERRRAARCAVWLTHGRTAGRIVVEAALAPGERVRCLPVLSPWHAPGAGSRDGGAAERGAVRRELGIRPGVRLVVGVVPARRTAMLGDWAAAVERLGRSDVHVLRLSGEAGRAPAHPAGRLPLPALLEAADLFVAAGQDLSAVSPGVSALAMGLPVVAVTTDSAAELVTSGLNGNVVAPRDDAIADAVAAHLDEARPPRRVVPTADDRPAAHALARGLLEIYRQALSGPGTSRRWTR</sequence>
<dbReference type="Pfam" id="PF13692">
    <property type="entry name" value="Glyco_trans_1_4"/>
    <property type="match status" value="1"/>
</dbReference>
<dbReference type="EMBL" id="JAAXLA010000006">
    <property type="protein sequence ID" value="NMH96650.1"/>
    <property type="molecule type" value="Genomic_DNA"/>
</dbReference>
<dbReference type="Proteomes" id="UP000820669">
    <property type="component" value="Unassembled WGS sequence"/>
</dbReference>
<comment type="caution">
    <text evidence="1">The sequence shown here is derived from an EMBL/GenBank/DDBJ whole genome shotgun (WGS) entry which is preliminary data.</text>
</comment>